<accession>A0A4S8FCI3</accession>
<dbReference type="EMBL" id="STFG01000001">
    <property type="protein sequence ID" value="THU05323.1"/>
    <property type="molecule type" value="Genomic_DNA"/>
</dbReference>
<keyword evidence="1" id="KW-0472">Membrane</keyword>
<dbReference type="InterPro" id="IPR016768">
    <property type="entry name" value="UCP019883"/>
</dbReference>
<dbReference type="Pfam" id="PF10993">
    <property type="entry name" value="DUF2818"/>
    <property type="match status" value="1"/>
</dbReference>
<feature type="transmembrane region" description="Helical" evidence="1">
    <location>
        <begin position="79"/>
        <end position="102"/>
    </location>
</feature>
<gene>
    <name evidence="2" type="ORF">E9531_01920</name>
</gene>
<evidence type="ECO:0000313" key="2">
    <source>
        <dbReference type="EMBL" id="THU05323.1"/>
    </source>
</evidence>
<name>A0A4S8FCI3_9BURK</name>
<feature type="transmembrane region" description="Helical" evidence="1">
    <location>
        <begin position="44"/>
        <end position="64"/>
    </location>
</feature>
<dbReference type="AlphaFoldDB" id="A0A4S8FCI3"/>
<protein>
    <submittedName>
        <fullName evidence="2">DUF2818 family protein</fullName>
    </submittedName>
</protein>
<feature type="transmembrane region" description="Helical" evidence="1">
    <location>
        <begin position="12"/>
        <end position="32"/>
    </location>
</feature>
<comment type="caution">
    <text evidence="2">The sequence shown here is derived from an EMBL/GenBank/DDBJ whole genome shotgun (WGS) entry which is preliminary data.</text>
</comment>
<keyword evidence="3" id="KW-1185">Reference proteome</keyword>
<organism evidence="2 3">
    <name type="scientific">Lampropedia puyangensis</name>
    <dbReference type="NCBI Taxonomy" id="1330072"/>
    <lineage>
        <taxon>Bacteria</taxon>
        <taxon>Pseudomonadati</taxon>
        <taxon>Pseudomonadota</taxon>
        <taxon>Betaproteobacteria</taxon>
        <taxon>Burkholderiales</taxon>
        <taxon>Comamonadaceae</taxon>
        <taxon>Lampropedia</taxon>
    </lineage>
</organism>
<reference evidence="2 3" key="1">
    <citation type="journal article" date="2015" name="Antonie Van Leeuwenhoek">
        <title>Lampropedia puyangensis sp. nov., isolated from symptomatic bark of Populus ? euramericana canker and emended description of Lampropedia hyalina (Ehrenberg 1832) Lee et al. 2004.</title>
        <authorList>
            <person name="Li Y."/>
            <person name="Wang T."/>
            <person name="Piao C.G."/>
            <person name="Wang L.F."/>
            <person name="Tian G.Z."/>
            <person name="Zhu T.H."/>
            <person name="Guo M.W."/>
        </authorList>
    </citation>
    <scope>NUCLEOTIDE SEQUENCE [LARGE SCALE GENOMIC DNA]</scope>
    <source>
        <strain evidence="2 3">2-bin</strain>
    </source>
</reference>
<sequence>MKGKMDWNGKAAIWITVALLLANLPFLSRRMFVFGRVRSSEKTMVWLAFEWLLMYAAALSLSLLLEGASSWTGGAVKGWQFYVISAFLFTTFAAPGFIYRYLYQRKSD</sequence>
<dbReference type="Proteomes" id="UP000308917">
    <property type="component" value="Unassembled WGS sequence"/>
</dbReference>
<keyword evidence="1" id="KW-1133">Transmembrane helix</keyword>
<proteinExistence type="predicted"/>
<evidence type="ECO:0000256" key="1">
    <source>
        <dbReference type="SAM" id="Phobius"/>
    </source>
</evidence>
<keyword evidence="1" id="KW-0812">Transmembrane</keyword>
<evidence type="ECO:0000313" key="3">
    <source>
        <dbReference type="Proteomes" id="UP000308917"/>
    </source>
</evidence>